<dbReference type="GO" id="GO:0034707">
    <property type="term" value="C:chloride channel complex"/>
    <property type="evidence" value="ECO:0007669"/>
    <property type="project" value="UniProtKB-KW"/>
</dbReference>
<keyword evidence="4 11" id="KW-1133">Transmembrane helix</keyword>
<dbReference type="SMART" id="SM00116">
    <property type="entry name" value="CBS"/>
    <property type="match status" value="2"/>
</dbReference>
<evidence type="ECO:0000256" key="5">
    <source>
        <dbReference type="ARBA" id="ARBA00023065"/>
    </source>
</evidence>
<dbReference type="InterPro" id="IPR014743">
    <property type="entry name" value="Cl-channel_core"/>
</dbReference>
<reference evidence="13 14" key="1">
    <citation type="submission" date="2016-11" db="EMBL/GenBank/DDBJ databases">
        <title>Draft Genome Sequences of Nine Cyanobacterial Strains from Diverse Habitats.</title>
        <authorList>
            <person name="Zhu T."/>
            <person name="Hou S."/>
            <person name="Lu X."/>
            <person name="Hess W.R."/>
        </authorList>
    </citation>
    <scope>NUCLEOTIDE SEQUENCE [LARGE SCALE GENOMIC DNA]</scope>
    <source>
        <strain evidence="13 14">NIES-593</strain>
    </source>
</reference>
<organism evidence="13 14">
    <name type="scientific">Hydrococcus rivularis NIES-593</name>
    <dbReference type="NCBI Taxonomy" id="1921803"/>
    <lineage>
        <taxon>Bacteria</taxon>
        <taxon>Bacillati</taxon>
        <taxon>Cyanobacteriota</taxon>
        <taxon>Cyanophyceae</taxon>
        <taxon>Pleurocapsales</taxon>
        <taxon>Hydrococcaceae</taxon>
        <taxon>Hydrococcus</taxon>
    </lineage>
</organism>
<accession>A0A1U7H884</accession>
<keyword evidence="3 11" id="KW-0812">Transmembrane</keyword>
<dbReference type="SUPFAM" id="SSF81340">
    <property type="entry name" value="Clc chloride channel"/>
    <property type="match status" value="1"/>
</dbReference>
<feature type="transmembrane region" description="Helical" evidence="11">
    <location>
        <begin position="250"/>
        <end position="274"/>
    </location>
</feature>
<evidence type="ECO:0000256" key="7">
    <source>
        <dbReference type="ARBA" id="ARBA00023173"/>
    </source>
</evidence>
<feature type="transmembrane region" description="Helical" evidence="11">
    <location>
        <begin position="294"/>
        <end position="319"/>
    </location>
</feature>
<dbReference type="InterPro" id="IPR046342">
    <property type="entry name" value="CBS_dom_sf"/>
</dbReference>
<dbReference type="InterPro" id="IPR050368">
    <property type="entry name" value="ClC-type_chloride_channel"/>
</dbReference>
<feature type="transmembrane region" description="Helical" evidence="11">
    <location>
        <begin position="38"/>
        <end position="60"/>
    </location>
</feature>
<dbReference type="STRING" id="1921803.NIES593_21205"/>
<dbReference type="Pfam" id="PF00571">
    <property type="entry name" value="CBS"/>
    <property type="match status" value="2"/>
</dbReference>
<evidence type="ECO:0000256" key="10">
    <source>
        <dbReference type="PROSITE-ProRule" id="PRU00703"/>
    </source>
</evidence>
<feature type="transmembrane region" description="Helical" evidence="11">
    <location>
        <begin position="80"/>
        <end position="99"/>
    </location>
</feature>
<feature type="domain" description="CBS" evidence="12">
    <location>
        <begin position="479"/>
        <end position="535"/>
    </location>
</feature>
<dbReference type="InterPro" id="IPR001807">
    <property type="entry name" value="ClC"/>
</dbReference>
<dbReference type="SUPFAM" id="SSF54631">
    <property type="entry name" value="CBS-domain pair"/>
    <property type="match status" value="1"/>
</dbReference>
<keyword evidence="6 11" id="KW-0472">Membrane</keyword>
<proteinExistence type="predicted"/>
<feature type="transmembrane region" description="Helical" evidence="11">
    <location>
        <begin position="175"/>
        <end position="200"/>
    </location>
</feature>
<dbReference type="GO" id="GO:0005254">
    <property type="term" value="F:chloride channel activity"/>
    <property type="evidence" value="ECO:0007669"/>
    <property type="project" value="UniProtKB-KW"/>
</dbReference>
<dbReference type="CDD" id="cd02205">
    <property type="entry name" value="CBS_pair_SF"/>
    <property type="match status" value="1"/>
</dbReference>
<keyword evidence="7" id="KW-0869">Chloride channel</keyword>
<evidence type="ECO:0000256" key="6">
    <source>
        <dbReference type="ARBA" id="ARBA00023136"/>
    </source>
</evidence>
<evidence type="ECO:0000256" key="11">
    <source>
        <dbReference type="SAM" id="Phobius"/>
    </source>
</evidence>
<name>A0A1U7H884_9CYAN</name>
<evidence type="ECO:0000256" key="1">
    <source>
        <dbReference type="ARBA" id="ARBA00004141"/>
    </source>
</evidence>
<dbReference type="Pfam" id="PF00654">
    <property type="entry name" value="Voltage_CLC"/>
    <property type="match status" value="1"/>
</dbReference>
<feature type="domain" description="CBS" evidence="12">
    <location>
        <begin position="555"/>
        <end position="615"/>
    </location>
</feature>
<feature type="transmembrane region" description="Helical" evidence="11">
    <location>
        <begin position="423"/>
        <end position="440"/>
    </location>
</feature>
<feature type="transmembrane region" description="Helical" evidence="11">
    <location>
        <begin position="331"/>
        <end position="355"/>
    </location>
</feature>
<dbReference type="Gene3D" id="3.10.580.10">
    <property type="entry name" value="CBS-domain"/>
    <property type="match status" value="1"/>
</dbReference>
<protein>
    <submittedName>
        <fullName evidence="13">Chloride channel protein</fullName>
    </submittedName>
</protein>
<comment type="caution">
    <text evidence="13">The sequence shown here is derived from an EMBL/GenBank/DDBJ whole genome shotgun (WGS) entry which is preliminary data.</text>
</comment>
<dbReference type="PROSITE" id="PS51371">
    <property type="entry name" value="CBS"/>
    <property type="match status" value="2"/>
</dbReference>
<evidence type="ECO:0000256" key="2">
    <source>
        <dbReference type="ARBA" id="ARBA00022448"/>
    </source>
</evidence>
<dbReference type="PANTHER" id="PTHR43427">
    <property type="entry name" value="CHLORIDE CHANNEL PROTEIN CLC-E"/>
    <property type="match status" value="1"/>
</dbReference>
<evidence type="ECO:0000313" key="14">
    <source>
        <dbReference type="Proteomes" id="UP000186868"/>
    </source>
</evidence>
<feature type="transmembrane region" description="Helical" evidence="11">
    <location>
        <begin position="212"/>
        <end position="230"/>
    </location>
</feature>
<dbReference type="AlphaFoldDB" id="A0A1U7H884"/>
<evidence type="ECO:0000256" key="8">
    <source>
        <dbReference type="ARBA" id="ARBA00023214"/>
    </source>
</evidence>
<comment type="subcellular location">
    <subcellularLocation>
        <location evidence="1">Membrane</location>
        <topology evidence="1">Multi-pass membrane protein</topology>
    </subcellularLocation>
</comment>
<gene>
    <name evidence="13" type="ORF">NIES593_21205</name>
</gene>
<evidence type="ECO:0000256" key="9">
    <source>
        <dbReference type="ARBA" id="ARBA00023303"/>
    </source>
</evidence>
<keyword evidence="2" id="KW-0813">Transport</keyword>
<feature type="transmembrane region" description="Helical" evidence="11">
    <location>
        <begin position="361"/>
        <end position="383"/>
    </location>
</feature>
<evidence type="ECO:0000256" key="4">
    <source>
        <dbReference type="ARBA" id="ARBA00022989"/>
    </source>
</evidence>
<dbReference type="InterPro" id="IPR000644">
    <property type="entry name" value="CBS_dom"/>
</dbReference>
<dbReference type="RefSeq" id="WP_073601488.1">
    <property type="nucleotide sequence ID" value="NZ_MRCB01000042.1"/>
</dbReference>
<keyword evidence="14" id="KW-1185">Reference proteome</keyword>
<keyword evidence="5" id="KW-0406">Ion transport</keyword>
<sequence length="653" mass="69940">MTTALPESKVLLPPTPKPVSLSDRLTSFLNRLQPSPEVLVLISALFIGGSTGLALILFHHLIALFQTLAFNELLDYISPWGAWMVAFIPILGGCLVGLMRWQFSEFFGQGLLALLSDTRVQPLSPLRPAIEMLAAAVSLGTGASLGPEGPSVEIGANVGIILGQVFQVSKERYRLLLGAGAAAGLAAGFNAPIAGVFFALEVVLGTTFTTPAASLILLSAVVSAVIARIYMGARPAFDLPPYQVLSNWEWLLYLGLGLLASLVSMLFVWGIQFFQASFQGKVPALVWLGKLPGAIKPVIGGACVGLVALQFSQVLGVGYGTIEVILQGKEFYSLPLLCLLLLFKLLLTGICLGSGLVGGIFAPAMFLGACLGAIYGNILTLVLPVEIAPAAAYAMVGMAAVLASSAKAPLTAIILLFELTQNYLIILPLMTAVGVSVWIVERLKSSQSLPDLKLQQMGVNLEKQEEQEPLEHLPTALVMGHSYLGLPASMSLLEAGRVMCQNKCHTALVLDEMQQLVGIISLADIKRRLVLPIKEPSAESHPIDRVIEQPLGDICIEEVLYAHEDEPVNEVLVRMEARGLYLLPVVERDNLRKVLGVVERHQIGLASDLAETQKVLRDYLPEPVISDELPTFSRQLEAASASALPITSSDESH</sequence>
<feature type="transmembrane region" description="Helical" evidence="11">
    <location>
        <begin position="390"/>
        <end position="417"/>
    </location>
</feature>
<dbReference type="Gene3D" id="1.10.3080.10">
    <property type="entry name" value="Clc chloride channel"/>
    <property type="match status" value="1"/>
</dbReference>
<dbReference type="PRINTS" id="PR00762">
    <property type="entry name" value="CLCHANNEL"/>
</dbReference>
<keyword evidence="8" id="KW-0868">Chloride</keyword>
<evidence type="ECO:0000256" key="3">
    <source>
        <dbReference type="ARBA" id="ARBA00022692"/>
    </source>
</evidence>
<evidence type="ECO:0000313" key="13">
    <source>
        <dbReference type="EMBL" id="OKH19160.1"/>
    </source>
</evidence>
<dbReference type="EMBL" id="MRCB01000042">
    <property type="protein sequence ID" value="OKH19160.1"/>
    <property type="molecule type" value="Genomic_DNA"/>
</dbReference>
<keyword evidence="9" id="KW-0407">Ion channel</keyword>
<dbReference type="CDD" id="cd00400">
    <property type="entry name" value="Voltage_gated_ClC"/>
    <property type="match status" value="1"/>
</dbReference>
<evidence type="ECO:0000259" key="12">
    <source>
        <dbReference type="PROSITE" id="PS51371"/>
    </source>
</evidence>
<keyword evidence="10" id="KW-0129">CBS domain</keyword>
<dbReference type="PANTHER" id="PTHR43427:SF6">
    <property type="entry name" value="CHLORIDE CHANNEL PROTEIN CLC-E"/>
    <property type="match status" value="1"/>
</dbReference>
<dbReference type="Proteomes" id="UP000186868">
    <property type="component" value="Unassembled WGS sequence"/>
</dbReference>
<dbReference type="OrthoDB" id="9812438at2"/>